<dbReference type="InterPro" id="IPR025354">
    <property type="entry name" value="DUF4258"/>
</dbReference>
<sequence>MEKPIEISQHAREQMIERGVKEEEVLTAIRQGEAELTRSRRVMYRKNFQFNGVWRGKRYAVKQVVPIVIEESEKLVVVTVYTFYF</sequence>
<proteinExistence type="predicted"/>
<protein>
    <submittedName>
        <fullName evidence="1">DUF4258 domain-containing protein</fullName>
    </submittedName>
</protein>
<gene>
    <name evidence="1" type="ORF">E3J68_03275</name>
</gene>
<evidence type="ECO:0000313" key="1">
    <source>
        <dbReference type="EMBL" id="TET28297.1"/>
    </source>
</evidence>
<comment type="caution">
    <text evidence="1">The sequence shown here is derived from an EMBL/GenBank/DDBJ whole genome shotgun (WGS) entry which is preliminary data.</text>
</comment>
<dbReference type="EMBL" id="SOJT01000142">
    <property type="protein sequence ID" value="TET28297.1"/>
    <property type="molecule type" value="Genomic_DNA"/>
</dbReference>
<evidence type="ECO:0000313" key="2">
    <source>
        <dbReference type="Proteomes" id="UP000316517"/>
    </source>
</evidence>
<name>A0A523TD98_UNCAE</name>
<reference evidence="1 2" key="1">
    <citation type="submission" date="2019-03" db="EMBL/GenBank/DDBJ databases">
        <title>Metabolic potential of uncultured bacteria and archaea associated with petroleum seepage in deep-sea sediments.</title>
        <authorList>
            <person name="Dong X."/>
            <person name="Hubert C."/>
        </authorList>
    </citation>
    <scope>NUCLEOTIDE SEQUENCE [LARGE SCALE GENOMIC DNA]</scope>
    <source>
        <strain evidence="1">E44_bin3</strain>
    </source>
</reference>
<dbReference type="AlphaFoldDB" id="A0A523TD98"/>
<dbReference type="Pfam" id="PF14076">
    <property type="entry name" value="DUF4258"/>
    <property type="match status" value="1"/>
</dbReference>
<organism evidence="1 2">
    <name type="scientific">Aerophobetes bacterium</name>
    <dbReference type="NCBI Taxonomy" id="2030807"/>
    <lineage>
        <taxon>Bacteria</taxon>
        <taxon>Candidatus Aerophobota</taxon>
    </lineage>
</organism>
<accession>A0A523TD98</accession>
<dbReference type="Proteomes" id="UP000316517">
    <property type="component" value="Unassembled WGS sequence"/>
</dbReference>